<sequence length="597" mass="66922">MVFSNAQHTYHLEWTSFLGPQVSTWQARFSHNELRIRTHYLDDMGQSTQNTAYYNQFVIPTGGTGVNNSSYDNYSIIKFDHATGNVNDAQYNSDIEVYYAPQTRNTYRIRFATSASPLPYNTWLPQHPNPSLNLAILSKYNAQNQLEWETYLPEDNGMVFLNRRGLGEGDRFTEDEDGNLYILYSTTNATLGTPNAWYSTPGITPSQNLHPYIAKLNPQGQLQWLTYTRKSVKDISVHNNKVGIILHYLHYLPDPDNISTPGALQEDPSDYGIVVLDENNGQQVWGTYYGDNRTTLHRIFVTQNSVVVLGYDGTGYGNTYFATPNAVKPVSAYRDYFISNFSPNSGHRNWSTYMGTNGNEFPTGVAGLYGSKTKERMDVRNNKIAYVSDYVANATNNIATANAHLSTPRPYYFTILDEGTGSVLTTSYLGPAVFGTGDQDKFGVHHCVLGQNGLYILGGSSGQAGITTSNAAYPTVVPPPNYHFYSTRFKPPYAGFVMKYTNIDALSTKEINMNKEVDFQLYNNPNYGVFSLELSEGMKFPIQISVHDASGKLVHNASFSKDLPEFFDLREKTTEGMYWVTVKGGDGKTSVKTMMRK</sequence>
<dbReference type="NCBIfam" id="TIGR04183">
    <property type="entry name" value="Por_Secre_tail"/>
    <property type="match status" value="1"/>
</dbReference>
<accession>A0A376BYN0</accession>
<dbReference type="InterPro" id="IPR026444">
    <property type="entry name" value="Secre_tail"/>
</dbReference>
<dbReference type="EMBL" id="UFTJ01000001">
    <property type="protein sequence ID" value="SSZ46778.1"/>
    <property type="molecule type" value="Genomic_DNA"/>
</dbReference>
<organism evidence="2 3">
    <name type="scientific">Bergeyella zoohelcum</name>
    <dbReference type="NCBI Taxonomy" id="1015"/>
    <lineage>
        <taxon>Bacteria</taxon>
        <taxon>Pseudomonadati</taxon>
        <taxon>Bacteroidota</taxon>
        <taxon>Flavobacteriia</taxon>
        <taxon>Flavobacteriales</taxon>
        <taxon>Weeksellaceae</taxon>
        <taxon>Bergeyella</taxon>
    </lineage>
</organism>
<evidence type="ECO:0000256" key="1">
    <source>
        <dbReference type="ARBA" id="ARBA00022729"/>
    </source>
</evidence>
<dbReference type="AlphaFoldDB" id="A0A376BYN0"/>
<evidence type="ECO:0000313" key="3">
    <source>
        <dbReference type="Proteomes" id="UP000255515"/>
    </source>
</evidence>
<protein>
    <submittedName>
        <fullName evidence="2">Por secretion system C-terminal sorting domain</fullName>
    </submittedName>
</protein>
<reference evidence="2 3" key="1">
    <citation type="submission" date="2018-06" db="EMBL/GenBank/DDBJ databases">
        <authorList>
            <consortium name="Pathogen Informatics"/>
            <person name="Doyle S."/>
        </authorList>
    </citation>
    <scope>NUCLEOTIDE SEQUENCE [LARGE SCALE GENOMIC DNA]</scope>
    <source>
        <strain evidence="2 3">NCTC11661</strain>
    </source>
</reference>
<proteinExistence type="predicted"/>
<name>A0A376BYN0_9FLAO</name>
<dbReference type="Proteomes" id="UP000255515">
    <property type="component" value="Unassembled WGS sequence"/>
</dbReference>
<evidence type="ECO:0000313" key="2">
    <source>
        <dbReference type="EMBL" id="SSZ46778.1"/>
    </source>
</evidence>
<keyword evidence="1" id="KW-0732">Signal</keyword>
<gene>
    <name evidence="2" type="ORF">NCTC11661_00433</name>
</gene>